<keyword evidence="2 8" id="KW-1134">Transmembrane beta strand</keyword>
<dbReference type="Gene3D" id="3.10.20.310">
    <property type="entry name" value="membrane protein fhac"/>
    <property type="match status" value="5"/>
</dbReference>
<feature type="domain" description="POTRA" evidence="10">
    <location>
        <begin position="192"/>
        <end position="280"/>
    </location>
</feature>
<feature type="domain" description="POTRA" evidence="10">
    <location>
        <begin position="364"/>
        <end position="438"/>
    </location>
</feature>
<evidence type="ECO:0000256" key="6">
    <source>
        <dbReference type="ARBA" id="ARBA00023136"/>
    </source>
</evidence>
<dbReference type="GO" id="GO:0043165">
    <property type="term" value="P:Gram-negative-bacterium-type cell outer membrane assembly"/>
    <property type="evidence" value="ECO:0007669"/>
    <property type="project" value="UniProtKB-UniRule"/>
</dbReference>
<organism evidence="11 12">
    <name type="scientific">Halopseudomonas sabulinigri</name>
    <dbReference type="NCBI Taxonomy" id="472181"/>
    <lineage>
        <taxon>Bacteria</taxon>
        <taxon>Pseudomonadati</taxon>
        <taxon>Pseudomonadota</taxon>
        <taxon>Gammaproteobacteria</taxon>
        <taxon>Pseudomonadales</taxon>
        <taxon>Pseudomonadaceae</taxon>
        <taxon>Halopseudomonas</taxon>
    </lineage>
</organism>
<evidence type="ECO:0000256" key="9">
    <source>
        <dbReference type="NCBIfam" id="TIGR03303"/>
    </source>
</evidence>
<evidence type="ECO:0000256" key="5">
    <source>
        <dbReference type="ARBA" id="ARBA00022737"/>
    </source>
</evidence>
<keyword evidence="3 8" id="KW-0812">Transmembrane</keyword>
<dbReference type="FunFam" id="3.10.20.310:FF:000002">
    <property type="entry name" value="Outer membrane protein assembly factor BamA"/>
    <property type="match status" value="1"/>
</dbReference>
<evidence type="ECO:0000256" key="7">
    <source>
        <dbReference type="ARBA" id="ARBA00023237"/>
    </source>
</evidence>
<dbReference type="NCBIfam" id="TIGR03303">
    <property type="entry name" value="OM_YaeT"/>
    <property type="match status" value="1"/>
</dbReference>
<accession>A0A1H1X732</accession>
<dbReference type="FunFam" id="3.10.20.310:FF:000001">
    <property type="entry name" value="Outer membrane protein assembly factor BamA"/>
    <property type="match status" value="1"/>
</dbReference>
<dbReference type="GO" id="GO:1990063">
    <property type="term" value="C:Bam protein complex"/>
    <property type="evidence" value="ECO:0007669"/>
    <property type="project" value="TreeGrafter"/>
</dbReference>
<evidence type="ECO:0000313" key="12">
    <source>
        <dbReference type="Proteomes" id="UP000243413"/>
    </source>
</evidence>
<feature type="domain" description="POTRA" evidence="10">
    <location>
        <begin position="283"/>
        <end position="361"/>
    </location>
</feature>
<name>A0A1H1X732_9GAMM</name>
<evidence type="ECO:0000256" key="1">
    <source>
        <dbReference type="ARBA" id="ARBA00004370"/>
    </source>
</evidence>
<dbReference type="GO" id="GO:0051205">
    <property type="term" value="P:protein insertion into membrane"/>
    <property type="evidence" value="ECO:0007669"/>
    <property type="project" value="UniProtKB-UniRule"/>
</dbReference>
<evidence type="ECO:0000256" key="3">
    <source>
        <dbReference type="ARBA" id="ARBA00022692"/>
    </source>
</evidence>
<dbReference type="PANTHER" id="PTHR12815:SF23">
    <property type="entry name" value="OUTER MEMBRANE PROTEIN ASSEMBLY FACTOR BAMA"/>
    <property type="match status" value="1"/>
</dbReference>
<evidence type="ECO:0000256" key="4">
    <source>
        <dbReference type="ARBA" id="ARBA00022729"/>
    </source>
</evidence>
<keyword evidence="7 8" id="KW-0998">Cell outer membrane</keyword>
<dbReference type="Proteomes" id="UP000243413">
    <property type="component" value="Chromosome I"/>
</dbReference>
<feature type="domain" description="POTRA" evidence="10">
    <location>
        <begin position="41"/>
        <end position="108"/>
    </location>
</feature>
<dbReference type="EMBL" id="LT629763">
    <property type="protein sequence ID" value="SDT04409.1"/>
    <property type="molecule type" value="Genomic_DNA"/>
</dbReference>
<gene>
    <name evidence="8" type="primary">bamA</name>
    <name evidence="11" type="ORF">SAMN05216271_3438</name>
</gene>
<evidence type="ECO:0000313" key="11">
    <source>
        <dbReference type="EMBL" id="SDT04409.1"/>
    </source>
</evidence>
<dbReference type="Pfam" id="PF01103">
    <property type="entry name" value="Omp85"/>
    <property type="match status" value="1"/>
</dbReference>
<proteinExistence type="inferred from homology"/>
<dbReference type="Pfam" id="PF07244">
    <property type="entry name" value="POTRA"/>
    <property type="match status" value="4"/>
</dbReference>
<dbReference type="PIRSF" id="PIRSF006076">
    <property type="entry name" value="OM_assembly_OMP85"/>
    <property type="match status" value="1"/>
</dbReference>
<feature type="domain" description="POTRA" evidence="10">
    <location>
        <begin position="109"/>
        <end position="189"/>
    </location>
</feature>
<dbReference type="InterPro" id="IPR023707">
    <property type="entry name" value="OM_assembly_BamA"/>
</dbReference>
<keyword evidence="6 8" id="KW-0472">Membrane</keyword>
<dbReference type="HAMAP" id="MF_01430">
    <property type="entry name" value="OM_assembly_BamA"/>
    <property type="match status" value="1"/>
</dbReference>
<dbReference type="FunFam" id="3.10.20.310:FF:000015">
    <property type="entry name" value="Outer membrane protein assembly factor BamA"/>
    <property type="match status" value="1"/>
</dbReference>
<dbReference type="InterPro" id="IPR034746">
    <property type="entry name" value="POTRA"/>
</dbReference>
<dbReference type="InterPro" id="IPR010827">
    <property type="entry name" value="BamA/TamA_POTRA"/>
</dbReference>
<comment type="similarity">
    <text evidence="8">Belongs to the BamA family.</text>
</comment>
<comment type="subcellular location">
    <subcellularLocation>
        <location evidence="8">Cell outer membrane</location>
    </subcellularLocation>
    <subcellularLocation>
        <location evidence="1">Membrane</location>
    </subcellularLocation>
</comment>
<dbReference type="PROSITE" id="PS51779">
    <property type="entry name" value="POTRA"/>
    <property type="match status" value="5"/>
</dbReference>
<evidence type="ECO:0000256" key="8">
    <source>
        <dbReference type="HAMAP-Rule" id="MF_01430"/>
    </source>
</evidence>
<sequence>MSHPRGWHDFNQLFRTDFMKRYLLPALLLILLAPGAFADAFQISDIRVNGLQRVSAGSVFGALPLNIGDQVDDQELVEATRALFRTGFFQDIQLGRDGDVLVINVVERPSISSIELEGNKAIKSEDLLQGLSAAGLSEGEIFQRATLEGVRNELLRQYVSQGRYSADIETQVIPEPRNRVALKIIVDEGSIASIAHINVVGNTVYDTEDLVDLFELKTSGWLSFLRSDDKYSREKLAGDLERLRSYYLDRGYINMDVASTQVSITPDKKHVYITVNINEGDRYTIRDVRLSGDLVVGEAEIKRLMLIEPQQVFSRQVVTSTSDLISRRLGNEGYTFANVNGIPEIHEDDKTVSVTFYVDPGKRAYVNRINFRGNTKTDDQVLRREMRQMEAGWASTYLIDESKTRLERLGYFKEVNVETVPVPGAEDMVDVNYTVEEQPSGSVTASLGFSQSSGIILGGSISQNNFFGTGNRVTIGANRSDYQTSLSYGFLDPYFTVDGISLGYNAFYRTTDYDELNVDISSYAVDSFGGGFNLGYPISDNSRVSFGLSAQRDELKTGTYTVQEIVNFLDKEGDSFTNFFFNSSWSQNTLNRGVFPDRGYSQNVNFDISIPGSDLSFYTLDYRAQRFFAMTDDLTLRLHTDLGFGKGFGSTEQMPFYEHYYAGGIGSVRGYEDSTLGPKSTPAAADPDQDQLPFGGNIKITGGAEVIFPAPFVKDQRSLRTVLFLDVGNVYDTYCSNPVLLNGEDNPGCGDVELADLRYSVGVGLSWLTALGPLGFSLGMPLNSQSEDDTQVFQFTLGQTF</sequence>
<comment type="subunit">
    <text evidence="8">Part of the Bam complex.</text>
</comment>
<dbReference type="InterPro" id="IPR039910">
    <property type="entry name" value="D15-like"/>
</dbReference>
<dbReference type="FunFam" id="3.10.20.310:FF:000003">
    <property type="entry name" value="Outer membrane protein assembly factor BamA"/>
    <property type="match status" value="1"/>
</dbReference>
<keyword evidence="5 8" id="KW-0677">Repeat</keyword>
<evidence type="ECO:0000259" key="10">
    <source>
        <dbReference type="PROSITE" id="PS51779"/>
    </source>
</evidence>
<dbReference type="InterPro" id="IPR000184">
    <property type="entry name" value="Bac_surfAg_D15"/>
</dbReference>
<reference evidence="12" key="1">
    <citation type="submission" date="2016-10" db="EMBL/GenBank/DDBJ databases">
        <authorList>
            <person name="Varghese N."/>
            <person name="Submissions S."/>
        </authorList>
    </citation>
    <scope>NUCLEOTIDE SEQUENCE [LARGE SCALE GENOMIC DNA]</scope>
    <source>
        <strain evidence="12">JCM 14963</strain>
    </source>
</reference>
<dbReference type="AlphaFoldDB" id="A0A1H1X732"/>
<keyword evidence="4 8" id="KW-0732">Signal</keyword>
<dbReference type="Gene3D" id="2.40.160.50">
    <property type="entry name" value="membrane protein fhac: a member of the omp85/tpsb transporter family"/>
    <property type="match status" value="1"/>
</dbReference>
<dbReference type="STRING" id="472181.SAMN05216271_3438"/>
<protein>
    <recommendedName>
        <fullName evidence="8 9">Outer membrane protein assembly factor BamA</fullName>
    </recommendedName>
</protein>
<comment type="function">
    <text evidence="8">Part of the outer membrane protein assembly complex, which is involved in assembly and insertion of beta-barrel proteins into the outer membrane.</text>
</comment>
<dbReference type="PANTHER" id="PTHR12815">
    <property type="entry name" value="SORTING AND ASSEMBLY MACHINERY SAMM50 PROTEIN FAMILY MEMBER"/>
    <property type="match status" value="1"/>
</dbReference>
<evidence type="ECO:0000256" key="2">
    <source>
        <dbReference type="ARBA" id="ARBA00022452"/>
    </source>
</evidence>